<dbReference type="eggNOG" id="arCOG01210">
    <property type="taxonomic scope" value="Archaea"/>
</dbReference>
<dbReference type="STRING" id="426368.MmarC7_1550"/>
<dbReference type="InterPro" id="IPR036390">
    <property type="entry name" value="WH_DNA-bd_sf"/>
</dbReference>
<accession>A6VJI2</accession>
<evidence type="ECO:0000256" key="2">
    <source>
        <dbReference type="ARBA" id="ARBA00047518"/>
    </source>
</evidence>
<proteinExistence type="predicted"/>
<dbReference type="HOGENOM" id="CLU_1335061_0_0_2"/>
<sequence length="225" mass="26567">MVICCQKLVTYIYLKIYILVMNALDKLYRAYYAANKSKLYFSELKELTGLSNSSLQNALRKLESEKQILKLKEKSNTYYILKNTKKTVFKFSEIDDERFWKLNRNVRAPILDFLENFPKEIDFMILFGSASRKKETEDSDIDLMVITHSFEDPDLQKRYREEINQKLEYAKSKAESRAIYPLSIVAVELNYFLTSKDHIVEQAKLTGFPVFGHQNYHEVILNVKR</sequence>
<dbReference type="AlphaFoldDB" id="A6VJI2"/>
<dbReference type="SUPFAM" id="SSF46785">
    <property type="entry name" value="Winged helix' DNA-binding domain"/>
    <property type="match status" value="1"/>
</dbReference>
<dbReference type="InterPro" id="IPR041633">
    <property type="entry name" value="Polbeta"/>
</dbReference>
<dbReference type="Pfam" id="PF18765">
    <property type="entry name" value="Polbeta"/>
    <property type="match status" value="1"/>
</dbReference>
<gene>
    <name evidence="5" type="ordered locus">MmarC7_1550</name>
</gene>
<feature type="domain" description="Polymerase beta nucleotidyltransferase" evidence="4">
    <location>
        <begin position="112"/>
        <end position="177"/>
    </location>
</feature>
<organism evidence="5">
    <name type="scientific">Methanococcus maripaludis (strain C7 / ATCC BAA-1331)</name>
    <dbReference type="NCBI Taxonomy" id="426368"/>
    <lineage>
        <taxon>Archaea</taxon>
        <taxon>Methanobacteriati</taxon>
        <taxon>Methanobacteriota</taxon>
        <taxon>Methanomada group</taxon>
        <taxon>Methanococci</taxon>
        <taxon>Methanococcales</taxon>
        <taxon>Methanococcaceae</taxon>
        <taxon>Methanococcus</taxon>
    </lineage>
</organism>
<comment type="catalytic activity">
    <reaction evidence="2">
        <text>O-(5'-adenylyl)-L-tyrosyl-[protein] + ATP = O-[5'-(adenylyl-(5'-&gt;3')-adenylyl)]-L-tyrosyl-[protein] + diphosphate</text>
        <dbReference type="Rhea" id="RHEA:66528"/>
        <dbReference type="Rhea" id="RHEA-COMP:13846"/>
        <dbReference type="Rhea" id="RHEA-COMP:17046"/>
        <dbReference type="ChEBI" id="CHEBI:30616"/>
        <dbReference type="ChEBI" id="CHEBI:33019"/>
        <dbReference type="ChEBI" id="CHEBI:83624"/>
        <dbReference type="ChEBI" id="CHEBI:167160"/>
    </reaction>
</comment>
<reference evidence="5" key="1">
    <citation type="submission" date="2007-06" db="EMBL/GenBank/DDBJ databases">
        <title>Complete sequence of Methanococcus maripaludis C7.</title>
        <authorList>
            <consortium name="US DOE Joint Genome Institute"/>
            <person name="Copeland A."/>
            <person name="Lucas S."/>
            <person name="Lapidus A."/>
            <person name="Barry K."/>
            <person name="Glavina del Rio T."/>
            <person name="Dalin E."/>
            <person name="Tice H."/>
            <person name="Pitluck S."/>
            <person name="Clum A."/>
            <person name="Schmutz J."/>
            <person name="Larimer F."/>
            <person name="Land M."/>
            <person name="Hauser L."/>
            <person name="Kyrpides N."/>
            <person name="Anderson I."/>
            <person name="Sieprawska-Lupa M."/>
            <person name="Whitman W.B."/>
            <person name="Richardson P."/>
        </authorList>
    </citation>
    <scope>NUCLEOTIDE SEQUENCE [LARGE SCALE GENOMIC DNA]</scope>
    <source>
        <strain evidence="5">C7</strain>
    </source>
</reference>
<evidence type="ECO:0000256" key="3">
    <source>
        <dbReference type="ARBA" id="ARBA00048696"/>
    </source>
</evidence>
<dbReference type="Gene3D" id="1.10.10.10">
    <property type="entry name" value="Winged helix-like DNA-binding domain superfamily/Winged helix DNA-binding domain"/>
    <property type="match status" value="1"/>
</dbReference>
<dbReference type="InterPro" id="IPR043519">
    <property type="entry name" value="NT_sf"/>
</dbReference>
<name>A6VJI2_METM7</name>
<evidence type="ECO:0000256" key="1">
    <source>
        <dbReference type="ARBA" id="ARBA00034531"/>
    </source>
</evidence>
<dbReference type="EC" id="2.7.7.108" evidence="1"/>
<protein>
    <recommendedName>
        <fullName evidence="1">protein adenylyltransferase</fullName>
        <ecNumber evidence="1">2.7.7.108</ecNumber>
    </recommendedName>
</protein>
<comment type="catalytic activity">
    <reaction evidence="3">
        <text>L-tyrosyl-[protein] + ATP = O-(5'-adenylyl)-L-tyrosyl-[protein] + diphosphate</text>
        <dbReference type="Rhea" id="RHEA:54288"/>
        <dbReference type="Rhea" id="RHEA-COMP:10136"/>
        <dbReference type="Rhea" id="RHEA-COMP:13846"/>
        <dbReference type="ChEBI" id="CHEBI:30616"/>
        <dbReference type="ChEBI" id="CHEBI:33019"/>
        <dbReference type="ChEBI" id="CHEBI:46858"/>
        <dbReference type="ChEBI" id="CHEBI:83624"/>
        <dbReference type="EC" id="2.7.7.108"/>
    </reaction>
</comment>
<dbReference type="SUPFAM" id="SSF81301">
    <property type="entry name" value="Nucleotidyltransferase"/>
    <property type="match status" value="1"/>
</dbReference>
<dbReference type="CDD" id="cd05403">
    <property type="entry name" value="NT_KNTase_like"/>
    <property type="match status" value="1"/>
</dbReference>
<evidence type="ECO:0000259" key="4">
    <source>
        <dbReference type="Pfam" id="PF18765"/>
    </source>
</evidence>
<dbReference type="InterPro" id="IPR036388">
    <property type="entry name" value="WH-like_DNA-bd_sf"/>
</dbReference>
<evidence type="ECO:0000313" key="5">
    <source>
        <dbReference type="EMBL" id="ABR66608.1"/>
    </source>
</evidence>
<dbReference type="KEGG" id="mmz:MmarC7_1550"/>
<dbReference type="GO" id="GO:0070733">
    <property type="term" value="F:AMPylase activity"/>
    <property type="evidence" value="ECO:0007669"/>
    <property type="project" value="UniProtKB-EC"/>
</dbReference>
<dbReference type="Gene3D" id="3.30.460.10">
    <property type="entry name" value="Beta Polymerase, domain 2"/>
    <property type="match status" value="1"/>
</dbReference>
<dbReference type="EMBL" id="CP000745">
    <property type="protein sequence ID" value="ABR66608.1"/>
    <property type="molecule type" value="Genomic_DNA"/>
</dbReference>